<proteinExistence type="inferred from homology"/>
<dbReference type="InterPro" id="IPR001765">
    <property type="entry name" value="Carbonic_anhydrase"/>
</dbReference>
<evidence type="ECO:0000256" key="3">
    <source>
        <dbReference type="ARBA" id="ARBA00022723"/>
    </source>
</evidence>
<keyword evidence="3 6" id="KW-0479">Metal-binding</keyword>
<evidence type="ECO:0000256" key="2">
    <source>
        <dbReference type="ARBA" id="ARBA00012925"/>
    </source>
</evidence>
<name>A0A1Y0IL64_9BACL</name>
<accession>A0A1Y0IL64</accession>
<dbReference type="InterPro" id="IPR036874">
    <property type="entry name" value="Carbonic_anhydrase_sf"/>
</dbReference>
<protein>
    <recommendedName>
        <fullName evidence="2">carbonic anhydrase</fullName>
        <ecNumber evidence="2">4.2.1.1</ecNumber>
    </recommendedName>
</protein>
<dbReference type="GO" id="GO:0008270">
    <property type="term" value="F:zinc ion binding"/>
    <property type="evidence" value="ECO:0007669"/>
    <property type="project" value="InterPro"/>
</dbReference>
<feature type="binding site" evidence="6">
    <location>
        <position position="96"/>
    </location>
    <ligand>
        <name>Zn(2+)</name>
        <dbReference type="ChEBI" id="CHEBI:29105"/>
    </ligand>
</feature>
<keyword evidence="4 6" id="KW-0862">Zinc</keyword>
<feature type="binding site" evidence="6">
    <location>
        <position position="99"/>
    </location>
    <ligand>
        <name>Zn(2+)</name>
        <dbReference type="ChEBI" id="CHEBI:29105"/>
    </ligand>
</feature>
<dbReference type="Gene3D" id="3.40.1050.10">
    <property type="entry name" value="Carbonic anhydrase"/>
    <property type="match status" value="1"/>
</dbReference>
<dbReference type="PANTHER" id="PTHR43175">
    <property type="entry name" value="CARBONIC ANHYDRASE"/>
    <property type="match status" value="1"/>
</dbReference>
<dbReference type="EC" id="4.2.1.1" evidence="2"/>
<evidence type="ECO:0000313" key="8">
    <source>
        <dbReference type="Proteomes" id="UP000195437"/>
    </source>
</evidence>
<comment type="cofactor">
    <cofactor evidence="6">
        <name>Zn(2+)</name>
        <dbReference type="ChEBI" id="CHEBI:29105"/>
    </cofactor>
    <text evidence="6">Binds 1 zinc ion per subunit.</text>
</comment>
<evidence type="ECO:0000256" key="5">
    <source>
        <dbReference type="ARBA" id="ARBA00048348"/>
    </source>
</evidence>
<dbReference type="AlphaFoldDB" id="A0A1Y0IL64"/>
<evidence type="ECO:0000313" key="7">
    <source>
        <dbReference type="EMBL" id="ARU60114.1"/>
    </source>
</evidence>
<evidence type="ECO:0000256" key="6">
    <source>
        <dbReference type="PIRSR" id="PIRSR601765-1"/>
    </source>
</evidence>
<dbReference type="Pfam" id="PF00484">
    <property type="entry name" value="Pro_CA"/>
    <property type="match status" value="1"/>
</dbReference>
<dbReference type="GO" id="GO:0004089">
    <property type="term" value="F:carbonate dehydratase activity"/>
    <property type="evidence" value="ECO:0007669"/>
    <property type="project" value="UniProtKB-EC"/>
</dbReference>
<sequence length="186" mass="20740">MNRFQQILEFNQQFVENKDYVQFQASKYDDKKVVVVSCMDTRLTQLLPQAMNLKAGKAKFIKDAGAIVAHPFGSVMRSIIVAIYELNADMVVVVGHHDCGMSSINPNATLEKIKDRGISEETIDTLKASGIDLEKWLHGFDSVEDSVRGSVDLIRKHPLMPKDVPVHGMVIDPETGKLDVVVTDEQ</sequence>
<dbReference type="CDD" id="cd03379">
    <property type="entry name" value="beta_CA_cladeD"/>
    <property type="match status" value="1"/>
</dbReference>
<evidence type="ECO:0000256" key="1">
    <source>
        <dbReference type="ARBA" id="ARBA00006217"/>
    </source>
</evidence>
<dbReference type="Proteomes" id="UP000195437">
    <property type="component" value="Chromosome"/>
</dbReference>
<keyword evidence="8" id="KW-1185">Reference proteome</keyword>
<comment type="similarity">
    <text evidence="1">Belongs to the beta-class carbonic anhydrase family.</text>
</comment>
<evidence type="ECO:0000256" key="4">
    <source>
        <dbReference type="ARBA" id="ARBA00022833"/>
    </source>
</evidence>
<feature type="binding site" evidence="6">
    <location>
        <position position="40"/>
    </location>
    <ligand>
        <name>Zn(2+)</name>
        <dbReference type="ChEBI" id="CHEBI:29105"/>
    </ligand>
</feature>
<dbReference type="SUPFAM" id="SSF53056">
    <property type="entry name" value="beta-carbonic anhydrase, cab"/>
    <property type="match status" value="1"/>
</dbReference>
<dbReference type="RefSeq" id="WP_087455502.1">
    <property type="nucleotide sequence ID" value="NZ_CP021434.1"/>
</dbReference>
<organism evidence="7 8">
    <name type="scientific">Tumebacillus avium</name>
    <dbReference type="NCBI Taxonomy" id="1903704"/>
    <lineage>
        <taxon>Bacteria</taxon>
        <taxon>Bacillati</taxon>
        <taxon>Bacillota</taxon>
        <taxon>Bacilli</taxon>
        <taxon>Bacillales</taxon>
        <taxon>Alicyclobacillaceae</taxon>
        <taxon>Tumebacillus</taxon>
    </lineage>
</organism>
<reference evidence="8" key="1">
    <citation type="submission" date="2017-05" db="EMBL/GenBank/DDBJ databases">
        <authorList>
            <person name="Sung H."/>
        </authorList>
    </citation>
    <scope>NUCLEOTIDE SEQUENCE [LARGE SCALE GENOMIC DNA]</scope>
    <source>
        <strain evidence="8">AR23208</strain>
    </source>
</reference>
<dbReference type="PANTHER" id="PTHR43175:SF3">
    <property type="entry name" value="CARBON DISULFIDE HYDROLASE"/>
    <property type="match status" value="1"/>
</dbReference>
<feature type="binding site" evidence="6">
    <location>
        <position position="38"/>
    </location>
    <ligand>
        <name>Zn(2+)</name>
        <dbReference type="ChEBI" id="CHEBI:29105"/>
    </ligand>
</feature>
<dbReference type="OrthoDB" id="9792260at2"/>
<dbReference type="EMBL" id="CP021434">
    <property type="protein sequence ID" value="ARU60114.1"/>
    <property type="molecule type" value="Genomic_DNA"/>
</dbReference>
<dbReference type="SMART" id="SM00947">
    <property type="entry name" value="Pro_CA"/>
    <property type="match status" value="1"/>
</dbReference>
<gene>
    <name evidence="7" type="ORF">CBW65_02860</name>
</gene>
<dbReference type="KEGG" id="tum:CBW65_02860"/>
<comment type="catalytic activity">
    <reaction evidence="5">
        <text>hydrogencarbonate + H(+) = CO2 + H2O</text>
        <dbReference type="Rhea" id="RHEA:10748"/>
        <dbReference type="ChEBI" id="CHEBI:15377"/>
        <dbReference type="ChEBI" id="CHEBI:15378"/>
        <dbReference type="ChEBI" id="CHEBI:16526"/>
        <dbReference type="ChEBI" id="CHEBI:17544"/>
        <dbReference type="EC" id="4.2.1.1"/>
    </reaction>
</comment>